<feature type="domain" description="ABC transmembrane type-1" evidence="8">
    <location>
        <begin position="83"/>
        <end position="272"/>
    </location>
</feature>
<dbReference type="InterPro" id="IPR000515">
    <property type="entry name" value="MetI-like"/>
</dbReference>
<comment type="subcellular location">
    <subcellularLocation>
        <location evidence="1 7">Cell membrane</location>
        <topology evidence="1 7">Multi-pass membrane protein</topology>
    </subcellularLocation>
</comment>
<dbReference type="AlphaFoldDB" id="A0A223HW53"/>
<keyword evidence="2 7" id="KW-0813">Transport</keyword>
<evidence type="ECO:0000256" key="1">
    <source>
        <dbReference type="ARBA" id="ARBA00004651"/>
    </source>
</evidence>
<dbReference type="CDD" id="cd06261">
    <property type="entry name" value="TM_PBP2"/>
    <property type="match status" value="1"/>
</dbReference>
<keyword evidence="4 7" id="KW-0812">Transmembrane</keyword>
<reference evidence="9 10" key="1">
    <citation type="submission" date="2016-08" db="EMBL/GenBank/DDBJ databases">
        <title>A novel genetic cassette of butanologenic Thermoanaerobacterium thermosaccharolyticum that directly convert cellulose to butanol.</title>
        <authorList>
            <person name="Li T."/>
            <person name="He J."/>
        </authorList>
    </citation>
    <scope>NUCLEOTIDE SEQUENCE [LARGE SCALE GENOMIC DNA]</scope>
    <source>
        <strain evidence="9 10">TG57</strain>
    </source>
</reference>
<feature type="transmembrane region" description="Helical" evidence="7">
    <location>
        <begin position="251"/>
        <end position="272"/>
    </location>
</feature>
<evidence type="ECO:0000256" key="7">
    <source>
        <dbReference type="RuleBase" id="RU363032"/>
    </source>
</evidence>
<dbReference type="Gene3D" id="1.10.3720.10">
    <property type="entry name" value="MetI-like"/>
    <property type="match status" value="1"/>
</dbReference>
<dbReference type="InterPro" id="IPR035906">
    <property type="entry name" value="MetI-like_sf"/>
</dbReference>
<accession>A0A223HW53</accession>
<dbReference type="GO" id="GO:0055085">
    <property type="term" value="P:transmembrane transport"/>
    <property type="evidence" value="ECO:0007669"/>
    <property type="project" value="InterPro"/>
</dbReference>
<evidence type="ECO:0000256" key="3">
    <source>
        <dbReference type="ARBA" id="ARBA00022475"/>
    </source>
</evidence>
<comment type="similarity">
    <text evidence="7">Belongs to the binding-protein-dependent transport system permease family.</text>
</comment>
<feature type="transmembrane region" description="Helical" evidence="7">
    <location>
        <begin position="146"/>
        <end position="168"/>
    </location>
</feature>
<evidence type="ECO:0000313" key="9">
    <source>
        <dbReference type="EMBL" id="AST56514.1"/>
    </source>
</evidence>
<organism evidence="9 10">
    <name type="scientific">Thermoanaerobacterium thermosaccharolyticum</name>
    <name type="common">Clostridium thermosaccharolyticum</name>
    <dbReference type="NCBI Taxonomy" id="1517"/>
    <lineage>
        <taxon>Bacteria</taxon>
        <taxon>Bacillati</taxon>
        <taxon>Bacillota</taxon>
        <taxon>Clostridia</taxon>
        <taxon>Thermoanaerobacterales</taxon>
        <taxon>Thermoanaerobacteraceae</taxon>
        <taxon>Thermoanaerobacterium</taxon>
    </lineage>
</organism>
<evidence type="ECO:0000256" key="2">
    <source>
        <dbReference type="ARBA" id="ARBA00022448"/>
    </source>
</evidence>
<protein>
    <submittedName>
        <fullName evidence="9">Sugar ABC transporter permease</fullName>
    </submittedName>
</protein>
<keyword evidence="5 7" id="KW-1133">Transmembrane helix</keyword>
<dbReference type="Proteomes" id="UP000214975">
    <property type="component" value="Chromosome"/>
</dbReference>
<evidence type="ECO:0000259" key="8">
    <source>
        <dbReference type="PROSITE" id="PS50928"/>
    </source>
</evidence>
<feature type="transmembrane region" description="Helical" evidence="7">
    <location>
        <begin position="82"/>
        <end position="106"/>
    </location>
</feature>
<gene>
    <name evidence="9" type="primary">gluT1</name>
    <name evidence="9" type="ORF">Thert_00293</name>
</gene>
<keyword evidence="3" id="KW-1003">Cell membrane</keyword>
<feature type="transmembrane region" description="Helical" evidence="7">
    <location>
        <begin position="20"/>
        <end position="43"/>
    </location>
</feature>
<sequence>METLNKKSVDYKRVKAIKKIFSLVITYLILIIIAIFLAGPFIWLVSSSFKTGQNIYTMDLIPHPFTLANYIGVINFISIPKYILNTVIITVSGIVLDVVLASLAAYPLACMDFYGKNLIFSALISTMILPAAAGLIVNYLTISKMGLLDTLTGVIIPGAVSVFSIILLRQSYLTVPRELIDAAKIDGASEFRIWYKIMLPEVMPAISTIVIFDFIGLWNSFLWPIVVLQDPNKYPLATALKYLSGQFNYKFGYVAAGTVLSIIPVIIVFLAFQKYFINAVAGAIKG</sequence>
<proteinExistence type="inferred from homology"/>
<evidence type="ECO:0000256" key="5">
    <source>
        <dbReference type="ARBA" id="ARBA00022989"/>
    </source>
</evidence>
<evidence type="ECO:0000256" key="6">
    <source>
        <dbReference type="ARBA" id="ARBA00023136"/>
    </source>
</evidence>
<dbReference type="EMBL" id="CP016893">
    <property type="protein sequence ID" value="AST56514.1"/>
    <property type="molecule type" value="Genomic_DNA"/>
</dbReference>
<feature type="transmembrane region" description="Helical" evidence="7">
    <location>
        <begin position="202"/>
        <end position="226"/>
    </location>
</feature>
<dbReference type="SUPFAM" id="SSF161098">
    <property type="entry name" value="MetI-like"/>
    <property type="match status" value="1"/>
</dbReference>
<dbReference type="PROSITE" id="PS50928">
    <property type="entry name" value="ABC_TM1"/>
    <property type="match status" value="1"/>
</dbReference>
<evidence type="ECO:0000256" key="4">
    <source>
        <dbReference type="ARBA" id="ARBA00022692"/>
    </source>
</evidence>
<evidence type="ECO:0000313" key="10">
    <source>
        <dbReference type="Proteomes" id="UP000214975"/>
    </source>
</evidence>
<dbReference type="GO" id="GO:0005886">
    <property type="term" value="C:plasma membrane"/>
    <property type="evidence" value="ECO:0007669"/>
    <property type="project" value="UniProtKB-SubCell"/>
</dbReference>
<dbReference type="RefSeq" id="WP_094396748.1">
    <property type="nucleotide sequence ID" value="NZ_CP016893.1"/>
</dbReference>
<dbReference type="Pfam" id="PF00528">
    <property type="entry name" value="BPD_transp_1"/>
    <property type="match status" value="1"/>
</dbReference>
<name>A0A223HW53_THETR</name>
<dbReference type="PANTHER" id="PTHR43744:SF3">
    <property type="entry name" value="LACTOSE TRANSPORT SYSTEM PERMEASE PROTEIN LACG"/>
    <property type="match status" value="1"/>
</dbReference>
<dbReference type="PANTHER" id="PTHR43744">
    <property type="entry name" value="ABC TRANSPORTER PERMEASE PROTEIN MG189-RELATED-RELATED"/>
    <property type="match status" value="1"/>
</dbReference>
<keyword evidence="6 7" id="KW-0472">Membrane</keyword>
<feature type="transmembrane region" description="Helical" evidence="7">
    <location>
        <begin position="118"/>
        <end position="140"/>
    </location>
</feature>